<comment type="caution">
    <text evidence="1">The sequence shown here is derived from an EMBL/GenBank/DDBJ whole genome shotgun (WGS) entry which is preliminary data.</text>
</comment>
<proteinExistence type="predicted"/>
<name>A0A370KQP6_9HYPH</name>
<dbReference type="Proteomes" id="UP000254939">
    <property type="component" value="Unassembled WGS sequence"/>
</dbReference>
<evidence type="ECO:0000313" key="2">
    <source>
        <dbReference type="Proteomes" id="UP000254939"/>
    </source>
</evidence>
<evidence type="ECO:0000313" key="1">
    <source>
        <dbReference type="EMBL" id="RDJ11794.1"/>
    </source>
</evidence>
<accession>A0A370KQP6</accession>
<dbReference type="EMBL" id="NAAC01000012">
    <property type="protein sequence ID" value="RDJ11794.1"/>
    <property type="molecule type" value="Genomic_DNA"/>
</dbReference>
<organism evidence="1 2">
    <name type="scientific">Rhizobium grahamii</name>
    <dbReference type="NCBI Taxonomy" id="1120045"/>
    <lineage>
        <taxon>Bacteria</taxon>
        <taxon>Pseudomonadati</taxon>
        <taxon>Pseudomonadota</taxon>
        <taxon>Alphaproteobacteria</taxon>
        <taxon>Hyphomicrobiales</taxon>
        <taxon>Rhizobiaceae</taxon>
        <taxon>Rhizobium/Agrobacterium group</taxon>
        <taxon>Rhizobium</taxon>
    </lineage>
</organism>
<reference evidence="1 2" key="1">
    <citation type="submission" date="2017-03" db="EMBL/GenBank/DDBJ databases">
        <title>Genome analysis of Rhizobial strains effectives or ineffectives for nitrogen fixation isolated from bean seeds.</title>
        <authorList>
            <person name="Peralta H."/>
            <person name="Aguilar-Vera A."/>
            <person name="Mora Y."/>
            <person name="Vargas-Lagunas C."/>
            <person name="Girard L."/>
            <person name="Mora J."/>
        </authorList>
    </citation>
    <scope>NUCLEOTIDE SEQUENCE [LARGE SCALE GENOMIC DNA]</scope>
    <source>
        <strain evidence="1 2">CCGM3</strain>
    </source>
</reference>
<gene>
    <name evidence="1" type="ORF">B5K06_12275</name>
</gene>
<protein>
    <submittedName>
        <fullName evidence="1">Uncharacterized protein</fullName>
    </submittedName>
</protein>
<sequence>MSEFSSWEFDDLTNTLFIHFDVEEHHIKLDTFIRTADSARRILSSLDQALFDGRLKYELVVLPPEEGSFLQCLKVLIPLAAATVLFFDSDMECSPFHRTDRLV</sequence>
<dbReference type="RefSeq" id="WP_114713118.1">
    <property type="nucleotide sequence ID" value="NZ_KZ857259.1"/>
</dbReference>
<dbReference type="OrthoDB" id="8420894at2"/>
<dbReference type="AlphaFoldDB" id="A0A370KQP6"/>